<comment type="subcellular location">
    <subcellularLocation>
        <location evidence="1 4">Mitochondrion matrix</location>
    </subcellularLocation>
</comment>
<keyword evidence="6" id="KW-1185">Reference proteome</keyword>
<name>A0AAU9W7V5_9CNID</name>
<dbReference type="EMBL" id="CALNXJ010000010">
    <property type="protein sequence ID" value="CAH3107208.1"/>
    <property type="molecule type" value="Genomic_DNA"/>
</dbReference>
<evidence type="ECO:0000256" key="3">
    <source>
        <dbReference type="ARBA" id="ARBA00023186"/>
    </source>
</evidence>
<evidence type="ECO:0000313" key="6">
    <source>
        <dbReference type="Proteomes" id="UP001159428"/>
    </source>
</evidence>
<gene>
    <name evidence="5" type="ORF">PMEA_00001909</name>
</gene>
<accession>A0AAU9W7V5</accession>
<keyword evidence="3 4" id="KW-0143">Chaperone</keyword>
<organism evidence="5 6">
    <name type="scientific">Pocillopora meandrina</name>
    <dbReference type="NCBI Taxonomy" id="46732"/>
    <lineage>
        <taxon>Eukaryota</taxon>
        <taxon>Metazoa</taxon>
        <taxon>Cnidaria</taxon>
        <taxon>Anthozoa</taxon>
        <taxon>Hexacorallia</taxon>
        <taxon>Scleractinia</taxon>
        <taxon>Astrocoeniina</taxon>
        <taxon>Pocilloporidae</taxon>
        <taxon>Pocillopora</taxon>
    </lineage>
</organism>
<comment type="caution">
    <text evidence="5">The sequence shown here is derived from an EMBL/GenBank/DDBJ whole genome shotgun (WGS) entry which is preliminary data.</text>
</comment>
<dbReference type="PANTHER" id="PTHR12469:SF2">
    <property type="entry name" value="SUCCINATE DEHYDROGENASE ASSEMBLY FACTOR 2, MITOCHONDRIAL"/>
    <property type="match status" value="1"/>
</dbReference>
<dbReference type="FunFam" id="1.10.150.250:FF:000002">
    <property type="entry name" value="Succinate dehydrogenase assembly factor 2, mitochondrial"/>
    <property type="match status" value="1"/>
</dbReference>
<dbReference type="GO" id="GO:0006099">
    <property type="term" value="P:tricarboxylic acid cycle"/>
    <property type="evidence" value="ECO:0007669"/>
    <property type="project" value="TreeGrafter"/>
</dbReference>
<dbReference type="GO" id="GO:0005759">
    <property type="term" value="C:mitochondrial matrix"/>
    <property type="evidence" value="ECO:0007669"/>
    <property type="project" value="UniProtKB-SubCell"/>
</dbReference>
<dbReference type="PANTHER" id="PTHR12469">
    <property type="entry name" value="PROTEIN EMI5 HOMOLOG, MITOCHONDRIAL"/>
    <property type="match status" value="1"/>
</dbReference>
<dbReference type="InterPro" id="IPR036714">
    <property type="entry name" value="SDH_sf"/>
</dbReference>
<comment type="subunit">
    <text evidence="4">Interacts with the flavoprotein subunit within the SDH catalytic dimer.</text>
</comment>
<dbReference type="InterPro" id="IPR028882">
    <property type="entry name" value="SDHAF2"/>
</dbReference>
<reference evidence="5 6" key="1">
    <citation type="submission" date="2022-05" db="EMBL/GenBank/DDBJ databases">
        <authorList>
            <consortium name="Genoscope - CEA"/>
            <person name="William W."/>
        </authorList>
    </citation>
    <scope>NUCLEOTIDE SEQUENCE [LARGE SCALE GENOMIC DNA]</scope>
</reference>
<dbReference type="Proteomes" id="UP001159428">
    <property type="component" value="Unassembled WGS sequence"/>
</dbReference>
<evidence type="ECO:0000256" key="1">
    <source>
        <dbReference type="ARBA" id="ARBA00004305"/>
    </source>
</evidence>
<evidence type="ECO:0000256" key="4">
    <source>
        <dbReference type="HAMAP-Rule" id="MF_03057"/>
    </source>
</evidence>
<dbReference type="SUPFAM" id="SSF109910">
    <property type="entry name" value="YgfY-like"/>
    <property type="match status" value="1"/>
</dbReference>
<comment type="similarity">
    <text evidence="4">Belongs to the SDHAF2 family.</text>
</comment>
<keyword evidence="2 4" id="KW-0496">Mitochondrion</keyword>
<dbReference type="HAMAP" id="MF_03057">
    <property type="entry name" value="SDHAF2"/>
    <property type="match status" value="1"/>
</dbReference>
<dbReference type="Gene3D" id="1.10.150.250">
    <property type="entry name" value="Flavinator of succinate dehydrogenase"/>
    <property type="match status" value="1"/>
</dbReference>
<dbReference type="GO" id="GO:0034553">
    <property type="term" value="P:mitochondrial respiratory chain complex II assembly"/>
    <property type="evidence" value="ECO:0007669"/>
    <property type="project" value="TreeGrafter"/>
</dbReference>
<sequence>MVHLIKQIQMDLDKSKLNSFYICSRKRGMLENGLLLSTFADKHLDGLNDNQLDQYDKLINEPSNDWEIYYWMTDKKPTPTEYDNPVMELLKIHAKNENMEERIRQPDLQAK</sequence>
<dbReference type="InterPro" id="IPR005631">
    <property type="entry name" value="SDH"/>
</dbReference>
<dbReference type="GO" id="GO:0006121">
    <property type="term" value="P:mitochondrial electron transport, succinate to ubiquinone"/>
    <property type="evidence" value="ECO:0007669"/>
    <property type="project" value="UniProtKB-UniRule"/>
</dbReference>
<proteinExistence type="inferred from homology"/>
<comment type="function">
    <text evidence="4">Plays an essential role in the assembly of succinate dehydrogenase (SDH), an enzyme complex (also referred to as respiratory complex II) that is a component of both the tricarboxylic acid (TCA) cycle and the mitochondrial electron transport chain, and which couples the oxidation of succinate to fumarate with the reduction of ubiquinone (coenzyme Q) to ubiquinol. Required for flavinylation (covalent attachment of FAD) of the flavoprotein subunit of the SDH catalytic dimer.</text>
</comment>
<evidence type="ECO:0000256" key="2">
    <source>
        <dbReference type="ARBA" id="ARBA00023128"/>
    </source>
</evidence>
<evidence type="ECO:0000313" key="5">
    <source>
        <dbReference type="EMBL" id="CAH3107208.1"/>
    </source>
</evidence>
<protein>
    <recommendedName>
        <fullName evidence="4">Succinate dehydrogenase assembly factor 2, mitochondrial</fullName>
        <shortName evidence="4">SDH assembly factor 2</shortName>
        <shortName evidence="4">SDHAF2</shortName>
    </recommendedName>
</protein>
<dbReference type="AlphaFoldDB" id="A0AAU9W7V5"/>
<dbReference type="Pfam" id="PF03937">
    <property type="entry name" value="Sdh5"/>
    <property type="match status" value="1"/>
</dbReference>